<dbReference type="Gene3D" id="3.40.50.150">
    <property type="entry name" value="Vaccinia Virus protein VP39"/>
    <property type="match status" value="1"/>
</dbReference>
<dbReference type="Pfam" id="PF13489">
    <property type="entry name" value="Methyltransf_23"/>
    <property type="match status" value="1"/>
</dbReference>
<dbReference type="SUPFAM" id="SSF53335">
    <property type="entry name" value="S-adenosyl-L-methionine-dependent methyltransferases"/>
    <property type="match status" value="1"/>
</dbReference>
<evidence type="ECO:0000313" key="2">
    <source>
        <dbReference type="Proteomes" id="UP001225378"/>
    </source>
</evidence>
<name>A0AAU7NU15_9GAMM</name>
<keyword evidence="2" id="KW-1185">Reference proteome</keyword>
<evidence type="ECO:0000313" key="1">
    <source>
        <dbReference type="EMBL" id="XBS20141.1"/>
    </source>
</evidence>
<dbReference type="CDD" id="cd02440">
    <property type="entry name" value="AdoMet_MTases"/>
    <property type="match status" value="1"/>
</dbReference>
<sequence length="210" mass="24757">MTGYHNTRLAYDDRRELLWKTLCESYFQNLVSEDASVLELGAGYGHFINNIQCKRRIAIDKWKDFPNFVKPEIEYHIGNAANLDFIEDQSIDFVFASNLFEHLTQDEFSLVLENLHNKLSKHGTLNILQPNFRFAYREYFDDYTHISIYSDRSLVDFLESNGFKVIYCKPRFLPLTIKSKIPVIPFLIKLYLKLPIKPMGKQMFVRAKKL</sequence>
<dbReference type="GO" id="GO:0008168">
    <property type="term" value="F:methyltransferase activity"/>
    <property type="evidence" value="ECO:0007669"/>
    <property type="project" value="UniProtKB-KW"/>
</dbReference>
<keyword evidence="1" id="KW-0489">Methyltransferase</keyword>
<dbReference type="RefSeq" id="WP_305907129.1">
    <property type="nucleotide sequence ID" value="NZ_CP157743.1"/>
</dbReference>
<gene>
    <name evidence="1" type="ORF">Q9L42_017560</name>
</gene>
<reference evidence="1 2" key="1">
    <citation type="journal article" date="2024" name="Microbiology">
        <title>Methylomarinum rosea sp. nov., a novel halophilic methanotrophic bacterium from the hypersaline Lake Elton.</title>
        <authorList>
            <person name="Suleimanov R.Z."/>
            <person name="Oshkin I.Y."/>
            <person name="Danilova O.V."/>
            <person name="Suzina N.E."/>
            <person name="Dedysh S.N."/>
        </authorList>
    </citation>
    <scope>NUCLEOTIDE SEQUENCE [LARGE SCALE GENOMIC DNA]</scope>
    <source>
        <strain evidence="1 2">Ch1-1</strain>
    </source>
</reference>
<proteinExistence type="predicted"/>
<dbReference type="InterPro" id="IPR029063">
    <property type="entry name" value="SAM-dependent_MTases_sf"/>
</dbReference>
<protein>
    <submittedName>
        <fullName evidence="1">Methyltransferase domain-containing protein</fullName>
    </submittedName>
</protein>
<organism evidence="1 2">
    <name type="scientific">Methylomarinum roseum</name>
    <dbReference type="NCBI Taxonomy" id="3067653"/>
    <lineage>
        <taxon>Bacteria</taxon>
        <taxon>Pseudomonadati</taxon>
        <taxon>Pseudomonadota</taxon>
        <taxon>Gammaproteobacteria</taxon>
        <taxon>Methylococcales</taxon>
        <taxon>Methylococcaceae</taxon>
        <taxon>Methylomarinum</taxon>
    </lineage>
</organism>
<dbReference type="GO" id="GO:0032259">
    <property type="term" value="P:methylation"/>
    <property type="evidence" value="ECO:0007669"/>
    <property type="project" value="UniProtKB-KW"/>
</dbReference>
<dbReference type="AlphaFoldDB" id="A0AAU7NU15"/>
<dbReference type="Proteomes" id="UP001225378">
    <property type="component" value="Chromosome"/>
</dbReference>
<dbReference type="EMBL" id="CP157743">
    <property type="protein sequence ID" value="XBS20141.1"/>
    <property type="molecule type" value="Genomic_DNA"/>
</dbReference>
<keyword evidence="1" id="KW-0808">Transferase</keyword>
<dbReference type="KEGG" id="mech:Q9L42_017560"/>
<accession>A0AAU7NU15</accession>